<keyword evidence="6" id="KW-1185">Reference proteome</keyword>
<dbReference type="InterPro" id="IPR003593">
    <property type="entry name" value="AAA+_ATPase"/>
</dbReference>
<dbReference type="FunFam" id="3.40.50.300:FF:000398">
    <property type="entry name" value="Type IV pilus assembly ATPase PilB"/>
    <property type="match status" value="1"/>
</dbReference>
<dbReference type="Proteomes" id="UP000001683">
    <property type="component" value="Chromosome"/>
</dbReference>
<dbReference type="InterPro" id="IPR001482">
    <property type="entry name" value="T2SS/T4SS_dom"/>
</dbReference>
<dbReference type="KEGG" id="nth:Nther_2103"/>
<sequence length="571" mass="63401">MFRQKKQRLGDLLLESGAITEEDLKQALDHQNKSGQKLGASLVDLGIITEEEIIEVLEFQLGIPHVSLSQYDTNRETATLIPAYLAERYQVLPIDNRSGKLVLAMGDPLNVVAIDDVKMATGMEVEPVIASPREIEGEINRHFGIQDSVEKAIEEIEGSAEEEAESEIAATEEEELSNLETNAPVVKVVNSLVSQAYEQGASDIHIEPTKQGMQIRYRIDGVLHNVATPPRYAKDLLISRVKIMAGMDITKKRIPQDGRSNYNIGGHEIDLRVSTLPTIYGEKVVIRLLHKDKVIFSLDKLGFQQDNFKLYQGLLKNSAGMVLVTGPTGCGKTTTLYSSLNRINSSEKNIITIEDPVEYQIEGINQVQTNEKGGLTFANGLRAILRQDPDIIMVGEIRDLETAQIAIRSALTGHLVFSTLHTNNAIATLSRLVDMGIPPFLVSSAVEGVLSQRLVRIICSNCKIEYSPTAEEQEIYHRYSGEQVDTLYKGKGCTNCNNTGYKGRTAIHELLILDKTLKDMLAREASERELTEEARKRGFSYLIENAISKVSQGITTMEEVIRATFHQESHL</sequence>
<protein>
    <submittedName>
        <fullName evidence="5">Type II secretion system protein E</fullName>
    </submittedName>
</protein>
<evidence type="ECO:0000313" key="5">
    <source>
        <dbReference type="EMBL" id="ACB85670.1"/>
    </source>
</evidence>
<dbReference type="SMART" id="SM00382">
    <property type="entry name" value="AAA"/>
    <property type="match status" value="1"/>
</dbReference>
<dbReference type="STRING" id="457570.Nther_2103"/>
<evidence type="ECO:0000256" key="1">
    <source>
        <dbReference type="ARBA" id="ARBA00006611"/>
    </source>
</evidence>
<dbReference type="PANTHER" id="PTHR30258">
    <property type="entry name" value="TYPE II SECRETION SYSTEM PROTEIN GSPE-RELATED"/>
    <property type="match status" value="1"/>
</dbReference>
<dbReference type="InterPro" id="IPR027417">
    <property type="entry name" value="P-loop_NTPase"/>
</dbReference>
<keyword evidence="2" id="KW-0547">Nucleotide-binding</keyword>
<dbReference type="eggNOG" id="COG2804">
    <property type="taxonomic scope" value="Bacteria"/>
</dbReference>
<organism evidence="5 6">
    <name type="scientific">Natranaerobius thermophilus (strain ATCC BAA-1301 / DSM 18059 / JW/NM-WN-LF)</name>
    <dbReference type="NCBI Taxonomy" id="457570"/>
    <lineage>
        <taxon>Bacteria</taxon>
        <taxon>Bacillati</taxon>
        <taxon>Bacillota</taxon>
        <taxon>Clostridia</taxon>
        <taxon>Natranaerobiales</taxon>
        <taxon>Natranaerobiaceae</taxon>
        <taxon>Natranaerobius</taxon>
    </lineage>
</organism>
<dbReference type="FunFam" id="3.30.450.90:FF:000001">
    <property type="entry name" value="Type II secretion system ATPase GspE"/>
    <property type="match status" value="1"/>
</dbReference>
<dbReference type="HOGENOM" id="CLU_013446_10_6_9"/>
<evidence type="ECO:0000313" key="6">
    <source>
        <dbReference type="Proteomes" id="UP000001683"/>
    </source>
</evidence>
<evidence type="ECO:0000256" key="3">
    <source>
        <dbReference type="ARBA" id="ARBA00022840"/>
    </source>
</evidence>
<dbReference type="AlphaFoldDB" id="B2A7G1"/>
<dbReference type="PROSITE" id="PS00662">
    <property type="entry name" value="T2SP_E"/>
    <property type="match status" value="1"/>
</dbReference>
<evidence type="ECO:0000256" key="2">
    <source>
        <dbReference type="ARBA" id="ARBA00022741"/>
    </source>
</evidence>
<gene>
    <name evidence="5" type="ordered locus">Nther_2103</name>
</gene>
<feature type="domain" description="Bacterial type II secretion system protein E" evidence="4">
    <location>
        <begin position="385"/>
        <end position="399"/>
    </location>
</feature>
<dbReference type="Gene3D" id="1.10.40.70">
    <property type="match status" value="1"/>
</dbReference>
<dbReference type="OrthoDB" id="9808272at2"/>
<dbReference type="GO" id="GO:0005524">
    <property type="term" value="F:ATP binding"/>
    <property type="evidence" value="ECO:0007669"/>
    <property type="project" value="UniProtKB-KW"/>
</dbReference>
<name>B2A7G1_NATTJ</name>
<proteinExistence type="inferred from homology"/>
<dbReference type="Pfam" id="PF00437">
    <property type="entry name" value="T2SSE"/>
    <property type="match status" value="1"/>
</dbReference>
<dbReference type="CDD" id="cd01129">
    <property type="entry name" value="PulE-GspE-like"/>
    <property type="match status" value="1"/>
</dbReference>
<dbReference type="InterPro" id="IPR037257">
    <property type="entry name" value="T2SS_E_N_sf"/>
</dbReference>
<accession>B2A7G1</accession>
<dbReference type="Gene3D" id="3.40.50.300">
    <property type="entry name" value="P-loop containing nucleotide triphosphate hydrolases"/>
    <property type="match status" value="1"/>
</dbReference>
<keyword evidence="3" id="KW-0067">ATP-binding</keyword>
<dbReference type="EMBL" id="CP001034">
    <property type="protein sequence ID" value="ACB85670.1"/>
    <property type="molecule type" value="Genomic_DNA"/>
</dbReference>
<dbReference type="Gene3D" id="3.30.300.160">
    <property type="entry name" value="Type II secretion system, protein E, N-terminal domain"/>
    <property type="match status" value="1"/>
</dbReference>
<dbReference type="PANTHER" id="PTHR30258:SF1">
    <property type="entry name" value="PROTEIN TRANSPORT PROTEIN HOFB HOMOLOG"/>
    <property type="match status" value="1"/>
</dbReference>
<dbReference type="Pfam" id="PF05157">
    <property type="entry name" value="MshEN"/>
    <property type="match status" value="1"/>
</dbReference>
<dbReference type="RefSeq" id="WP_012448526.1">
    <property type="nucleotide sequence ID" value="NC_010718.1"/>
</dbReference>
<dbReference type="Gene3D" id="3.30.450.90">
    <property type="match status" value="1"/>
</dbReference>
<dbReference type="GO" id="GO:0016887">
    <property type="term" value="F:ATP hydrolysis activity"/>
    <property type="evidence" value="ECO:0007669"/>
    <property type="project" value="TreeGrafter"/>
</dbReference>
<comment type="similarity">
    <text evidence="1">Belongs to the GSP E family.</text>
</comment>
<evidence type="ECO:0000259" key="4">
    <source>
        <dbReference type="PROSITE" id="PS00662"/>
    </source>
</evidence>
<reference evidence="5 6" key="1">
    <citation type="submission" date="2008-04" db="EMBL/GenBank/DDBJ databases">
        <title>Complete sequence of chromosome of Natranaerobius thermophilus JW/NM-WN-LF.</title>
        <authorList>
            <consortium name="US DOE Joint Genome Institute"/>
            <person name="Copeland A."/>
            <person name="Lucas S."/>
            <person name="Lapidus A."/>
            <person name="Glavina del Rio T."/>
            <person name="Dalin E."/>
            <person name="Tice H."/>
            <person name="Bruce D."/>
            <person name="Goodwin L."/>
            <person name="Pitluck S."/>
            <person name="Chertkov O."/>
            <person name="Brettin T."/>
            <person name="Detter J.C."/>
            <person name="Han C."/>
            <person name="Kuske C.R."/>
            <person name="Schmutz J."/>
            <person name="Larimer F."/>
            <person name="Land M."/>
            <person name="Hauser L."/>
            <person name="Kyrpides N."/>
            <person name="Lykidis A."/>
            <person name="Mesbah N.M."/>
            <person name="Wiegel J."/>
        </authorList>
    </citation>
    <scope>NUCLEOTIDE SEQUENCE [LARGE SCALE GENOMIC DNA]</scope>
    <source>
        <strain evidence="6">ATCC BAA-1301 / DSM 18059 / JW/NM-WN-LF</strain>
    </source>
</reference>
<dbReference type="InterPro" id="IPR007831">
    <property type="entry name" value="T2SS_GspE_N"/>
</dbReference>
<dbReference type="GO" id="GO:0005886">
    <property type="term" value="C:plasma membrane"/>
    <property type="evidence" value="ECO:0007669"/>
    <property type="project" value="TreeGrafter"/>
</dbReference>
<dbReference type="InParanoid" id="B2A7G1"/>
<reference evidence="5 6" key="2">
    <citation type="journal article" date="2011" name="J. Bacteriol.">
        <title>Complete genome sequence of the anaerobic, halophilic alkalithermophile Natranaerobius thermophilus JW/NM-WN-LF.</title>
        <authorList>
            <person name="Zhao B."/>
            <person name="Mesbah N.M."/>
            <person name="Dalin E."/>
            <person name="Goodwin L."/>
            <person name="Nolan M."/>
            <person name="Pitluck S."/>
            <person name="Chertkov O."/>
            <person name="Brettin T.S."/>
            <person name="Han J."/>
            <person name="Larimer F.W."/>
            <person name="Land M.L."/>
            <person name="Hauser L."/>
            <person name="Kyrpides N."/>
            <person name="Wiegel J."/>
        </authorList>
    </citation>
    <scope>NUCLEOTIDE SEQUENCE [LARGE SCALE GENOMIC DNA]</scope>
    <source>
        <strain evidence="6">ATCC BAA-1301 / DSM 18059 / JW/NM-WN-LF</strain>
    </source>
</reference>
<dbReference type="SUPFAM" id="SSF52540">
    <property type="entry name" value="P-loop containing nucleoside triphosphate hydrolases"/>
    <property type="match status" value="1"/>
</dbReference>
<dbReference type="SUPFAM" id="SSF160246">
    <property type="entry name" value="EspE N-terminal domain-like"/>
    <property type="match status" value="1"/>
</dbReference>